<proteinExistence type="predicted"/>
<dbReference type="GO" id="GO:0006351">
    <property type="term" value="P:DNA-templated transcription"/>
    <property type="evidence" value="ECO:0007669"/>
    <property type="project" value="InterPro"/>
</dbReference>
<dbReference type="Pfam" id="PF00172">
    <property type="entry name" value="Zn_clus"/>
    <property type="match status" value="1"/>
</dbReference>
<sequence>MSTSRDKSKRSVGRRSTKACDTCHRRGRKCQVDREPAICLFCRHNGLACTWNRVPAKRGPKPKNSKSDEKRPCNSATNDHPKTAWVLDEAVHGSRVTLTTLIRSYFDFVYPISNDRSNYVHEQTFMERWTSQQMPSSKASYGLLMAMCSLAAYRIQKGIAPATVGFARHLKPQVYLQEAISSVDLSLAVQKQTEELQAVALLCVTGLEKGDAALLQQYLGLYHATVANQSLYDENRWPPSMHDMEKEQRRRLYWYMYRLEVHTALVMGHPVRCPELESLVAYPQIPDFDRFGGNYGEGSEAINDNDEVEWLTGWNFVTDLYRGLEHLLAKFRPRRLSTHHSRIGPGSTLPTVFLIDFDPESKILMPLKAALNKLPIRFRHAQPLSSNVSLNRCGFQATNIVCTYQLVRIMVYAFSKATFSQACRTAIDLVEDMASIPMDYLKWTTLAATQELSGIGHMLWQFMRQDLVTADYHELRSALLCIKEYLESLQSSFTYVRRASMRMGKYVEEIDQVLLSREREHTHQQDSCIQKDDGMKQQQSNMPFPDQDTSHAWRDVFSD</sequence>
<evidence type="ECO:0000256" key="2">
    <source>
        <dbReference type="ARBA" id="ARBA00023242"/>
    </source>
</evidence>
<dbReference type="PANTHER" id="PTHR46910">
    <property type="entry name" value="TRANSCRIPTION FACTOR PDR1"/>
    <property type="match status" value="1"/>
</dbReference>
<evidence type="ECO:0000313" key="5">
    <source>
        <dbReference type="EMBL" id="KJR86681.1"/>
    </source>
</evidence>
<evidence type="ECO:0000259" key="4">
    <source>
        <dbReference type="PROSITE" id="PS50048"/>
    </source>
</evidence>
<dbReference type="PANTHER" id="PTHR46910:SF18">
    <property type="entry name" value="ZN(II)2CYS6 TRANSCRIPTION FACTOR (EUROFUNG)"/>
    <property type="match status" value="1"/>
</dbReference>
<dbReference type="Pfam" id="PF04082">
    <property type="entry name" value="Fungal_trans"/>
    <property type="match status" value="1"/>
</dbReference>
<dbReference type="KEGG" id="ssck:SPSK_02346"/>
<evidence type="ECO:0000256" key="3">
    <source>
        <dbReference type="SAM" id="MobiDB-lite"/>
    </source>
</evidence>
<feature type="compositionally biased region" description="Basic residues" evidence="3">
    <location>
        <begin position="55"/>
        <end position="64"/>
    </location>
</feature>
<dbReference type="CDD" id="cd12148">
    <property type="entry name" value="fungal_TF_MHR"/>
    <property type="match status" value="1"/>
</dbReference>
<keyword evidence="2" id="KW-0539">Nucleus</keyword>
<feature type="region of interest" description="Disordered" evidence="3">
    <location>
        <begin position="53"/>
        <end position="78"/>
    </location>
</feature>
<reference evidence="5 6" key="1">
    <citation type="journal article" date="2014" name="BMC Genomics">
        <title>Comparative genomics of the major fungal agents of human and animal Sporotrichosis: Sporothrix schenckii and Sporothrix brasiliensis.</title>
        <authorList>
            <person name="Teixeira M.M."/>
            <person name="de Almeida L.G."/>
            <person name="Kubitschek-Barreira P."/>
            <person name="Alves F.L."/>
            <person name="Kioshima E.S."/>
            <person name="Abadio A.K."/>
            <person name="Fernandes L."/>
            <person name="Derengowski L.S."/>
            <person name="Ferreira K.S."/>
            <person name="Souza R.C."/>
            <person name="Ruiz J.C."/>
            <person name="de Andrade N.C."/>
            <person name="Paes H.C."/>
            <person name="Nicola A.M."/>
            <person name="Albuquerque P."/>
            <person name="Gerber A.L."/>
            <person name="Martins V.P."/>
            <person name="Peconick L.D."/>
            <person name="Neto A.V."/>
            <person name="Chaucanez C.B."/>
            <person name="Silva P.A."/>
            <person name="Cunha O.L."/>
            <person name="de Oliveira F.F."/>
            <person name="dos Santos T.C."/>
            <person name="Barros A.L."/>
            <person name="Soares M.A."/>
            <person name="de Oliveira L.M."/>
            <person name="Marini M.M."/>
            <person name="Villalobos-Duno H."/>
            <person name="Cunha M.M."/>
            <person name="de Hoog S."/>
            <person name="da Silveira J.F."/>
            <person name="Henrissat B."/>
            <person name="Nino-Vega G.A."/>
            <person name="Cisalpino P.S."/>
            <person name="Mora-Montes H.M."/>
            <person name="Almeida S.R."/>
            <person name="Stajich J.E."/>
            <person name="Lopes-Bezerra L.M."/>
            <person name="Vasconcelos A.T."/>
            <person name="Felipe M.S."/>
        </authorList>
    </citation>
    <scope>NUCLEOTIDE SEQUENCE [LARGE SCALE GENOMIC DNA]</scope>
    <source>
        <strain evidence="5 6">1099-18</strain>
    </source>
</reference>
<evidence type="ECO:0000256" key="1">
    <source>
        <dbReference type="ARBA" id="ARBA00022723"/>
    </source>
</evidence>
<name>A0A0F2MEU6_SPOSC</name>
<dbReference type="Gene3D" id="4.10.240.10">
    <property type="entry name" value="Zn(2)-C6 fungal-type DNA-binding domain"/>
    <property type="match status" value="1"/>
</dbReference>
<gene>
    <name evidence="5" type="ORF">SPSK_02346</name>
</gene>
<comment type="caution">
    <text evidence="5">The sequence shown here is derived from an EMBL/GenBank/DDBJ whole genome shotgun (WGS) entry which is preliminary data.</text>
</comment>
<keyword evidence="1" id="KW-0479">Metal-binding</keyword>
<feature type="region of interest" description="Disordered" evidence="3">
    <location>
        <begin position="521"/>
        <end position="551"/>
    </location>
</feature>
<accession>A0A0F2MEU6</accession>
<protein>
    <recommendedName>
        <fullName evidence="4">Zn(2)-C6 fungal-type domain-containing protein</fullName>
    </recommendedName>
</protein>
<dbReference type="VEuPathDB" id="FungiDB:SPSK_02346"/>
<dbReference type="GO" id="GO:0008270">
    <property type="term" value="F:zinc ion binding"/>
    <property type="evidence" value="ECO:0007669"/>
    <property type="project" value="InterPro"/>
</dbReference>
<dbReference type="InterPro" id="IPR036864">
    <property type="entry name" value="Zn2-C6_fun-type_DNA-bd_sf"/>
</dbReference>
<feature type="compositionally biased region" description="Basic and acidic residues" evidence="3">
    <location>
        <begin position="521"/>
        <end position="535"/>
    </location>
</feature>
<dbReference type="GO" id="GO:0003677">
    <property type="term" value="F:DNA binding"/>
    <property type="evidence" value="ECO:0007669"/>
    <property type="project" value="InterPro"/>
</dbReference>
<dbReference type="PROSITE" id="PS50048">
    <property type="entry name" value="ZN2_CY6_FUNGAL_2"/>
    <property type="match status" value="1"/>
</dbReference>
<dbReference type="Proteomes" id="UP000033710">
    <property type="component" value="Unassembled WGS sequence"/>
</dbReference>
<dbReference type="SUPFAM" id="SSF57701">
    <property type="entry name" value="Zn2/Cys6 DNA-binding domain"/>
    <property type="match status" value="1"/>
</dbReference>
<dbReference type="EMBL" id="AXCR01000006">
    <property type="protein sequence ID" value="KJR86681.1"/>
    <property type="molecule type" value="Genomic_DNA"/>
</dbReference>
<dbReference type="GO" id="GO:0000981">
    <property type="term" value="F:DNA-binding transcription factor activity, RNA polymerase II-specific"/>
    <property type="evidence" value="ECO:0007669"/>
    <property type="project" value="InterPro"/>
</dbReference>
<dbReference type="AlphaFoldDB" id="A0A0F2MEU6"/>
<dbReference type="OrthoDB" id="2123952at2759"/>
<organism evidence="5 6">
    <name type="scientific">Sporothrix schenckii 1099-18</name>
    <dbReference type="NCBI Taxonomy" id="1397361"/>
    <lineage>
        <taxon>Eukaryota</taxon>
        <taxon>Fungi</taxon>
        <taxon>Dikarya</taxon>
        <taxon>Ascomycota</taxon>
        <taxon>Pezizomycotina</taxon>
        <taxon>Sordariomycetes</taxon>
        <taxon>Sordariomycetidae</taxon>
        <taxon>Ophiostomatales</taxon>
        <taxon>Ophiostomataceae</taxon>
        <taxon>Sporothrix</taxon>
    </lineage>
</organism>
<evidence type="ECO:0000313" key="6">
    <source>
        <dbReference type="Proteomes" id="UP000033710"/>
    </source>
</evidence>
<dbReference type="InterPro" id="IPR007219">
    <property type="entry name" value="XnlR_reg_dom"/>
</dbReference>
<feature type="domain" description="Zn(2)-C6 fungal-type" evidence="4">
    <location>
        <begin position="19"/>
        <end position="51"/>
    </location>
</feature>
<dbReference type="InterPro" id="IPR001138">
    <property type="entry name" value="Zn2Cys6_DnaBD"/>
</dbReference>
<dbReference type="RefSeq" id="XP_016589357.1">
    <property type="nucleotide sequence ID" value="XM_016729218.1"/>
</dbReference>
<reference evidence="5 6" key="2">
    <citation type="journal article" date="2015" name="Eukaryot. Cell">
        <title>Asexual propagation of a virulent clone complex in a human and feline outbreak of sporotrichosis.</title>
        <authorList>
            <person name="Teixeira Mde M."/>
            <person name="Rodrigues A.M."/>
            <person name="Tsui C.K."/>
            <person name="de Almeida L.G."/>
            <person name="Van Diepeningen A.D."/>
            <person name="van den Ende B.G."/>
            <person name="Fernandes G.F."/>
            <person name="Kano R."/>
            <person name="Hamelin R.C."/>
            <person name="Lopes-Bezerra L.M."/>
            <person name="Vasconcelos A.T."/>
            <person name="de Hoog S."/>
            <person name="de Camargo Z.P."/>
            <person name="Felipe M.S."/>
        </authorList>
    </citation>
    <scope>NUCLEOTIDE SEQUENCE [LARGE SCALE GENOMIC DNA]</scope>
    <source>
        <strain evidence="5 6">1099-18</strain>
    </source>
</reference>
<dbReference type="InterPro" id="IPR050987">
    <property type="entry name" value="AtrR-like"/>
</dbReference>
<dbReference type="GeneID" id="27664495"/>
<dbReference type="CDD" id="cd00067">
    <property type="entry name" value="GAL4"/>
    <property type="match status" value="1"/>
</dbReference>